<dbReference type="EMBL" id="BMOI01000006">
    <property type="protein sequence ID" value="GGK99545.1"/>
    <property type="molecule type" value="Genomic_DNA"/>
</dbReference>
<reference evidence="5" key="1">
    <citation type="journal article" date="2014" name="Int. J. Syst. Evol. Microbiol.">
        <title>Complete genome sequence of Corynebacterium casei LMG S-19264T (=DSM 44701T), isolated from a smear-ripened cheese.</title>
        <authorList>
            <consortium name="US DOE Joint Genome Institute (JGI-PGF)"/>
            <person name="Walter F."/>
            <person name="Albersmeier A."/>
            <person name="Kalinowski J."/>
            <person name="Ruckert C."/>
        </authorList>
    </citation>
    <scope>NUCLEOTIDE SEQUENCE</scope>
    <source>
        <strain evidence="5">JCM 1480</strain>
    </source>
</reference>
<dbReference type="Proteomes" id="UP000746584">
    <property type="component" value="Unassembled WGS sequence"/>
</dbReference>
<keyword evidence="8" id="KW-1185">Reference proteome</keyword>
<sequence length="148" mass="15502">MTRAGNADPAELISAFEAVVRANAVLVRQLSAGAGVHENALRALVLIDDTGYSTPTEVAGYLGLTSGAVTNMVDRMVAAGLVERAPNPNDRRGSLLRLTSEGDAVVGRYRQRYADLLTAVDDTHDGDLASLLSDLATSLYEQAGDAEG</sequence>
<dbReference type="Proteomes" id="UP000648535">
    <property type="component" value="Unassembled WGS sequence"/>
</dbReference>
<dbReference type="PANTHER" id="PTHR33164">
    <property type="entry name" value="TRANSCRIPTIONAL REGULATOR, MARR FAMILY"/>
    <property type="match status" value="1"/>
</dbReference>
<feature type="domain" description="HTH marR-type" evidence="4">
    <location>
        <begin position="9"/>
        <end position="137"/>
    </location>
</feature>
<evidence type="ECO:0000259" key="4">
    <source>
        <dbReference type="PROSITE" id="PS50995"/>
    </source>
</evidence>
<proteinExistence type="predicted"/>
<dbReference type="InterPro" id="IPR000835">
    <property type="entry name" value="HTH_MarR-typ"/>
</dbReference>
<dbReference type="InterPro" id="IPR036390">
    <property type="entry name" value="WH_DNA-bd_sf"/>
</dbReference>
<evidence type="ECO:0000256" key="2">
    <source>
        <dbReference type="ARBA" id="ARBA00023125"/>
    </source>
</evidence>
<evidence type="ECO:0000256" key="3">
    <source>
        <dbReference type="ARBA" id="ARBA00023163"/>
    </source>
</evidence>
<dbReference type="SUPFAM" id="SSF46785">
    <property type="entry name" value="Winged helix' DNA-binding domain"/>
    <property type="match status" value="1"/>
</dbReference>
<dbReference type="Gene3D" id="1.10.10.10">
    <property type="entry name" value="Winged helix-like DNA-binding domain superfamily/Winged helix DNA-binding domain"/>
    <property type="match status" value="1"/>
</dbReference>
<evidence type="ECO:0000313" key="5">
    <source>
        <dbReference type="EMBL" id="GGK99545.1"/>
    </source>
</evidence>
<gene>
    <name evidence="5" type="ORF">GCM10009769_17100</name>
    <name evidence="6" type="ORF">JOE58_002825</name>
</gene>
<protein>
    <submittedName>
        <fullName evidence="6">DNA-binding MarR family transcriptional regulator</fullName>
    </submittedName>
</protein>
<dbReference type="PANTHER" id="PTHR33164:SF94">
    <property type="entry name" value="TRANSCRIPTIONAL REGULATORY PROTEIN-RELATED"/>
    <property type="match status" value="1"/>
</dbReference>
<dbReference type="PROSITE" id="PS01117">
    <property type="entry name" value="HTH_MARR_1"/>
    <property type="match status" value="1"/>
</dbReference>
<dbReference type="PRINTS" id="PR00598">
    <property type="entry name" value="HTHMARR"/>
</dbReference>
<dbReference type="AlphaFoldDB" id="A0A8H9G9P5"/>
<evidence type="ECO:0000313" key="7">
    <source>
        <dbReference type="Proteomes" id="UP000648535"/>
    </source>
</evidence>
<dbReference type="PROSITE" id="PS50995">
    <property type="entry name" value="HTH_MARR_2"/>
    <property type="match status" value="1"/>
</dbReference>
<name>A0A8H9G9P5_9MICO</name>
<dbReference type="Pfam" id="PF12802">
    <property type="entry name" value="MarR_2"/>
    <property type="match status" value="1"/>
</dbReference>
<reference evidence="6 8" key="3">
    <citation type="submission" date="2021-01" db="EMBL/GenBank/DDBJ databases">
        <title>Sequencing the genomes of 1000 actinobacteria strains.</title>
        <authorList>
            <person name="Klenk H.-P."/>
        </authorList>
    </citation>
    <scope>NUCLEOTIDE SEQUENCE [LARGE SCALE GENOMIC DNA]</scope>
    <source>
        <strain evidence="6 8">DSM 20542</strain>
    </source>
</reference>
<keyword evidence="3" id="KW-0804">Transcription</keyword>
<keyword evidence="1" id="KW-0805">Transcription regulation</keyword>
<dbReference type="GO" id="GO:0003700">
    <property type="term" value="F:DNA-binding transcription factor activity"/>
    <property type="evidence" value="ECO:0007669"/>
    <property type="project" value="InterPro"/>
</dbReference>
<organism evidence="5 7">
    <name type="scientific">Curtobacterium luteum</name>
    <dbReference type="NCBI Taxonomy" id="33881"/>
    <lineage>
        <taxon>Bacteria</taxon>
        <taxon>Bacillati</taxon>
        <taxon>Actinomycetota</taxon>
        <taxon>Actinomycetes</taxon>
        <taxon>Micrococcales</taxon>
        <taxon>Microbacteriaceae</taxon>
        <taxon>Curtobacterium</taxon>
    </lineage>
</organism>
<dbReference type="GO" id="GO:0006950">
    <property type="term" value="P:response to stress"/>
    <property type="evidence" value="ECO:0007669"/>
    <property type="project" value="TreeGrafter"/>
</dbReference>
<comment type="caution">
    <text evidence="5">The sequence shown here is derived from an EMBL/GenBank/DDBJ whole genome shotgun (WGS) entry which is preliminary data.</text>
</comment>
<reference evidence="5" key="2">
    <citation type="submission" date="2020-09" db="EMBL/GenBank/DDBJ databases">
        <authorList>
            <person name="Sun Q."/>
            <person name="Ohkuma M."/>
        </authorList>
    </citation>
    <scope>NUCLEOTIDE SEQUENCE</scope>
    <source>
        <strain evidence="5">JCM 1480</strain>
    </source>
</reference>
<evidence type="ECO:0000313" key="6">
    <source>
        <dbReference type="EMBL" id="MBM7803574.1"/>
    </source>
</evidence>
<dbReference type="SMART" id="SM00347">
    <property type="entry name" value="HTH_MARR"/>
    <property type="match status" value="1"/>
</dbReference>
<dbReference type="InterPro" id="IPR039422">
    <property type="entry name" value="MarR/SlyA-like"/>
</dbReference>
<dbReference type="EMBL" id="JAFBCG010000001">
    <property type="protein sequence ID" value="MBM7803574.1"/>
    <property type="molecule type" value="Genomic_DNA"/>
</dbReference>
<evidence type="ECO:0000313" key="8">
    <source>
        <dbReference type="Proteomes" id="UP000746584"/>
    </source>
</evidence>
<dbReference type="RefSeq" id="WP_022902757.1">
    <property type="nucleotide sequence ID" value="NZ_BMOI01000006.1"/>
</dbReference>
<evidence type="ECO:0000256" key="1">
    <source>
        <dbReference type="ARBA" id="ARBA00023015"/>
    </source>
</evidence>
<dbReference type="InterPro" id="IPR036388">
    <property type="entry name" value="WH-like_DNA-bd_sf"/>
</dbReference>
<keyword evidence="2 6" id="KW-0238">DNA-binding</keyword>
<dbReference type="InterPro" id="IPR023187">
    <property type="entry name" value="Tscrpt_reg_MarR-type_CS"/>
</dbReference>
<dbReference type="GO" id="GO:0003677">
    <property type="term" value="F:DNA binding"/>
    <property type="evidence" value="ECO:0007669"/>
    <property type="project" value="UniProtKB-KW"/>
</dbReference>
<accession>A0A8H9G9P5</accession>